<evidence type="ECO:0000256" key="8">
    <source>
        <dbReference type="ARBA" id="ARBA00023136"/>
    </source>
</evidence>
<dbReference type="EMBL" id="QFRA01000050">
    <property type="protein sequence ID" value="PZR03227.1"/>
    <property type="molecule type" value="Genomic_DNA"/>
</dbReference>
<sequence>MSITPRRHTAAGLLARAAGLGLGIIADRIVPDPQTHHPVAVFGSAVARLEKIMYADSVRRGAIFTAACLTPLTVAGTLVDRFTRHRSALRIATTALTTWAVIGSASLAREGRAMADHLADNDLRAAHKRLPHLCGRDPDALDAPEIARGTVESMAENASDAAVASIWWGAVAGLPGLLVHRGTNTLDAMIGHHNDRYEYFGKVAAHLDDAVNWVPARLTGALAAACAPMVGGDRATTWRVMRAEHGHHPSPNGGWCESAWAAALGIQLGGRNVYYGNRVEFRPLLGSGPRPDANKTADAALLVTTVTMAATCCAVAGLASVAHVLFYGGPIPRGLLPHSTRRRSQGDSQ</sequence>
<dbReference type="AlphaFoldDB" id="A0A2W5SN46"/>
<dbReference type="HAMAP" id="MF_00024">
    <property type="entry name" value="CobD_CbiB"/>
    <property type="match status" value="1"/>
</dbReference>
<keyword evidence="6 9" id="KW-0812">Transmembrane</keyword>
<evidence type="ECO:0000313" key="10">
    <source>
        <dbReference type="EMBL" id="PZR03227.1"/>
    </source>
</evidence>
<evidence type="ECO:0000256" key="4">
    <source>
        <dbReference type="ARBA" id="ARBA00022475"/>
    </source>
</evidence>
<gene>
    <name evidence="9" type="primary">cobD</name>
    <name evidence="10" type="ORF">DI525_10700</name>
</gene>
<dbReference type="Proteomes" id="UP000249432">
    <property type="component" value="Unassembled WGS sequence"/>
</dbReference>
<dbReference type="GO" id="GO:0005886">
    <property type="term" value="C:plasma membrane"/>
    <property type="evidence" value="ECO:0007669"/>
    <property type="project" value="UniProtKB-SubCell"/>
</dbReference>
<keyword evidence="4 9" id="KW-1003">Cell membrane</keyword>
<evidence type="ECO:0000256" key="2">
    <source>
        <dbReference type="ARBA" id="ARBA00004953"/>
    </source>
</evidence>
<proteinExistence type="inferred from homology"/>
<dbReference type="InterPro" id="IPR004485">
    <property type="entry name" value="Cobalamin_biosynth_CobD/CbiB"/>
</dbReference>
<keyword evidence="7 9" id="KW-1133">Transmembrane helix</keyword>
<dbReference type="RefSeq" id="WP_002532661.1">
    <property type="nucleotide sequence ID" value="NZ_QFRA01000050.1"/>
</dbReference>
<evidence type="ECO:0000313" key="11">
    <source>
        <dbReference type="Proteomes" id="UP000249432"/>
    </source>
</evidence>
<dbReference type="Pfam" id="PF03186">
    <property type="entry name" value="CobD_Cbib"/>
    <property type="match status" value="1"/>
</dbReference>
<evidence type="ECO:0000256" key="6">
    <source>
        <dbReference type="ARBA" id="ARBA00022692"/>
    </source>
</evidence>
<evidence type="ECO:0000256" key="3">
    <source>
        <dbReference type="ARBA" id="ARBA00006263"/>
    </source>
</evidence>
<dbReference type="GO" id="GO:0009236">
    <property type="term" value="P:cobalamin biosynthetic process"/>
    <property type="evidence" value="ECO:0007669"/>
    <property type="project" value="UniProtKB-UniRule"/>
</dbReference>
<dbReference type="PANTHER" id="PTHR34308">
    <property type="entry name" value="COBALAMIN BIOSYNTHESIS PROTEIN CBIB"/>
    <property type="match status" value="1"/>
</dbReference>
<dbReference type="UniPathway" id="UPA00148"/>
<comment type="function">
    <text evidence="9">Converts cobyric acid to cobinamide by the addition of aminopropanol on the F carboxylic group.</text>
</comment>
<dbReference type="PANTHER" id="PTHR34308:SF1">
    <property type="entry name" value="COBALAMIN BIOSYNTHESIS PROTEIN CBIB"/>
    <property type="match status" value="1"/>
</dbReference>
<accession>A0A2W5SN46</accession>
<organism evidence="10 11">
    <name type="scientific">Corynebacterium kroppenstedtii</name>
    <dbReference type="NCBI Taxonomy" id="161879"/>
    <lineage>
        <taxon>Bacteria</taxon>
        <taxon>Bacillati</taxon>
        <taxon>Actinomycetota</taxon>
        <taxon>Actinomycetes</taxon>
        <taxon>Mycobacteriales</taxon>
        <taxon>Corynebacteriaceae</taxon>
        <taxon>Corynebacterium</taxon>
    </lineage>
</organism>
<keyword evidence="5 9" id="KW-0169">Cobalamin biosynthesis</keyword>
<comment type="caution">
    <text evidence="9">Lacks conserved residue(s) required for the propagation of feature annotation.</text>
</comment>
<dbReference type="GO" id="GO:0048472">
    <property type="term" value="F:threonine-phosphate decarboxylase activity"/>
    <property type="evidence" value="ECO:0007669"/>
    <property type="project" value="InterPro"/>
</dbReference>
<comment type="similarity">
    <text evidence="3 9">Belongs to the CobD/CbiB family.</text>
</comment>
<comment type="subcellular location">
    <subcellularLocation>
        <location evidence="1 9">Cell membrane</location>
        <topology evidence="1 9">Multi-pass membrane protein</topology>
    </subcellularLocation>
</comment>
<reference evidence="10 11" key="1">
    <citation type="submission" date="2017-08" db="EMBL/GenBank/DDBJ databases">
        <title>Infants hospitalized years apart are colonized by the same room-sourced microbial strains.</title>
        <authorList>
            <person name="Brooks B."/>
            <person name="Olm M.R."/>
            <person name="Firek B.A."/>
            <person name="Baker R."/>
            <person name="Thomas B.C."/>
            <person name="Morowitz M.J."/>
            <person name="Banfield J.F."/>
        </authorList>
    </citation>
    <scope>NUCLEOTIDE SEQUENCE [LARGE SCALE GENOMIC DNA]</scope>
    <source>
        <strain evidence="10">S2_003_000_R1_3</strain>
    </source>
</reference>
<evidence type="ECO:0000256" key="7">
    <source>
        <dbReference type="ARBA" id="ARBA00022989"/>
    </source>
</evidence>
<dbReference type="GO" id="GO:0015420">
    <property type="term" value="F:ABC-type vitamin B12 transporter activity"/>
    <property type="evidence" value="ECO:0007669"/>
    <property type="project" value="UniProtKB-UniRule"/>
</dbReference>
<comment type="caution">
    <text evidence="10">The sequence shown here is derived from an EMBL/GenBank/DDBJ whole genome shotgun (WGS) entry which is preliminary data.</text>
</comment>
<evidence type="ECO:0000256" key="5">
    <source>
        <dbReference type="ARBA" id="ARBA00022573"/>
    </source>
</evidence>
<comment type="pathway">
    <text evidence="2 9">Cofactor biosynthesis; adenosylcobalamin biosynthesis.</text>
</comment>
<evidence type="ECO:0000256" key="9">
    <source>
        <dbReference type="HAMAP-Rule" id="MF_00024"/>
    </source>
</evidence>
<feature type="transmembrane region" description="Helical" evidence="9">
    <location>
        <begin position="299"/>
        <end position="326"/>
    </location>
</feature>
<dbReference type="NCBIfam" id="NF002276">
    <property type="entry name" value="PRK01209.1-4"/>
    <property type="match status" value="1"/>
</dbReference>
<protein>
    <recommendedName>
        <fullName evidence="9">Cobalamin biosynthesis protein CobD</fullName>
    </recommendedName>
</protein>
<evidence type="ECO:0000256" key="1">
    <source>
        <dbReference type="ARBA" id="ARBA00004651"/>
    </source>
</evidence>
<keyword evidence="8 9" id="KW-0472">Membrane</keyword>
<name>A0A2W5SN46_9CORY</name>
<dbReference type="NCBIfam" id="TIGR00380">
    <property type="entry name" value="cobal_cbiB"/>
    <property type="match status" value="1"/>
</dbReference>